<keyword evidence="1" id="KW-1133">Transmembrane helix</keyword>
<evidence type="ECO:0000313" key="4">
    <source>
        <dbReference type="Proteomes" id="UP001597512"/>
    </source>
</evidence>
<reference evidence="4" key="1">
    <citation type="journal article" date="2019" name="Int. J. Syst. Evol. Microbiol.">
        <title>The Global Catalogue of Microorganisms (GCM) 10K type strain sequencing project: providing services to taxonomists for standard genome sequencing and annotation.</title>
        <authorList>
            <consortium name="The Broad Institute Genomics Platform"/>
            <consortium name="The Broad Institute Genome Sequencing Center for Infectious Disease"/>
            <person name="Wu L."/>
            <person name="Ma J."/>
        </authorList>
    </citation>
    <scope>NUCLEOTIDE SEQUENCE [LARGE SCALE GENOMIC DNA]</scope>
    <source>
        <strain evidence="4">KCTC 52490</strain>
    </source>
</reference>
<feature type="transmembrane region" description="Helical" evidence="1">
    <location>
        <begin position="119"/>
        <end position="144"/>
    </location>
</feature>
<proteinExistence type="predicted"/>
<keyword evidence="1" id="KW-0812">Transmembrane</keyword>
<gene>
    <name evidence="3" type="ORF">ACFS25_15690</name>
</gene>
<evidence type="ECO:0000259" key="2">
    <source>
        <dbReference type="Pfam" id="PF07853"/>
    </source>
</evidence>
<evidence type="ECO:0000313" key="3">
    <source>
        <dbReference type="EMBL" id="MFD2935232.1"/>
    </source>
</evidence>
<dbReference type="PIRSF" id="PIRSF038959">
    <property type="entry name" value="SdpI"/>
    <property type="match status" value="1"/>
</dbReference>
<sequence length="220" mass="24416">MKTNSTSTEILIIASMLAPLAYLALVWNQLPAEIATHYDLNGNPNDWVPRQTAAICIGSLSALLYVVLRFMPAIDPKGQLQTLNYQKLRFVITLFFAAIMGWVFYMASHPADGKLSTGMLLALVGLLLAGMGNYMTTIKPNWFVGIRTRWTLQSESVWRKTHRMGGRLMVVGGLLSAILALVVPMPYTIGVVVSLLLAVAIIPVIYSYVYFRQEKAHQLN</sequence>
<feature type="transmembrane region" description="Helical" evidence="1">
    <location>
        <begin position="189"/>
        <end position="211"/>
    </location>
</feature>
<dbReference type="InterPro" id="IPR012867">
    <property type="entry name" value="DUF1648"/>
</dbReference>
<feature type="transmembrane region" description="Helical" evidence="1">
    <location>
        <begin position="165"/>
        <end position="183"/>
    </location>
</feature>
<feature type="transmembrane region" description="Helical" evidence="1">
    <location>
        <begin position="88"/>
        <end position="107"/>
    </location>
</feature>
<accession>A0ABW6AL13</accession>
<dbReference type="Proteomes" id="UP001597512">
    <property type="component" value="Unassembled WGS sequence"/>
</dbReference>
<dbReference type="RefSeq" id="WP_381502756.1">
    <property type="nucleotide sequence ID" value="NZ_JBHUOM010000012.1"/>
</dbReference>
<dbReference type="PANTHER" id="PTHR37810:SF5">
    <property type="entry name" value="IMMUNITY PROTEIN SDPI"/>
    <property type="match status" value="1"/>
</dbReference>
<feature type="domain" description="DUF1648" evidence="2">
    <location>
        <begin position="16"/>
        <end position="54"/>
    </location>
</feature>
<feature type="transmembrane region" description="Helical" evidence="1">
    <location>
        <begin position="47"/>
        <end position="68"/>
    </location>
</feature>
<dbReference type="Pfam" id="PF07853">
    <property type="entry name" value="DUF1648"/>
    <property type="match status" value="1"/>
</dbReference>
<dbReference type="EMBL" id="JBHUOM010000012">
    <property type="protein sequence ID" value="MFD2935232.1"/>
    <property type="molecule type" value="Genomic_DNA"/>
</dbReference>
<keyword evidence="1" id="KW-0472">Membrane</keyword>
<name>A0ABW6AL13_9BACT</name>
<comment type="caution">
    <text evidence="3">The sequence shown here is derived from an EMBL/GenBank/DDBJ whole genome shotgun (WGS) entry which is preliminary data.</text>
</comment>
<dbReference type="Pfam" id="PF13630">
    <property type="entry name" value="SdpI"/>
    <property type="match status" value="1"/>
</dbReference>
<feature type="transmembrane region" description="Helical" evidence="1">
    <location>
        <begin position="7"/>
        <end position="27"/>
    </location>
</feature>
<dbReference type="PANTHER" id="PTHR37810">
    <property type="entry name" value="IMMUNITY PROTEIN SDPI"/>
    <property type="match status" value="1"/>
</dbReference>
<evidence type="ECO:0000256" key="1">
    <source>
        <dbReference type="SAM" id="Phobius"/>
    </source>
</evidence>
<organism evidence="3 4">
    <name type="scientific">Spirosoma flavum</name>
    <dbReference type="NCBI Taxonomy" id="2048557"/>
    <lineage>
        <taxon>Bacteria</taxon>
        <taxon>Pseudomonadati</taxon>
        <taxon>Bacteroidota</taxon>
        <taxon>Cytophagia</taxon>
        <taxon>Cytophagales</taxon>
        <taxon>Cytophagaceae</taxon>
        <taxon>Spirosoma</taxon>
    </lineage>
</organism>
<dbReference type="InterPro" id="IPR026272">
    <property type="entry name" value="SdpI"/>
</dbReference>
<keyword evidence="4" id="KW-1185">Reference proteome</keyword>
<protein>
    <submittedName>
        <fullName evidence="3">SdpI family protein</fullName>
    </submittedName>
</protein>
<dbReference type="InterPro" id="IPR025962">
    <property type="entry name" value="SdpI/YhfL"/>
</dbReference>